<dbReference type="InterPro" id="IPR005814">
    <property type="entry name" value="Aminotrans_3"/>
</dbReference>
<dbReference type="Proteomes" id="UP000675664">
    <property type="component" value="Unassembled WGS sequence"/>
</dbReference>
<dbReference type="InterPro" id="IPR015421">
    <property type="entry name" value="PyrdxlP-dep_Trfase_major"/>
</dbReference>
<keyword evidence="4" id="KW-0032">Aminotransferase</keyword>
<dbReference type="EMBL" id="JAGSND010000013">
    <property type="protein sequence ID" value="MBR0599455.1"/>
    <property type="molecule type" value="Genomic_DNA"/>
</dbReference>
<protein>
    <submittedName>
        <fullName evidence="4">Aminotransferase class III-fold pyridoxal phosphate-dependent enzyme</fullName>
    </submittedName>
</protein>
<dbReference type="AlphaFoldDB" id="A0A8J8B4L1"/>
<dbReference type="InterPro" id="IPR015424">
    <property type="entry name" value="PyrdxlP-dep_Trfase"/>
</dbReference>
<dbReference type="PROSITE" id="PS00600">
    <property type="entry name" value="AA_TRANSFER_CLASS_3"/>
    <property type="match status" value="1"/>
</dbReference>
<dbReference type="GO" id="GO:0008483">
    <property type="term" value="F:transaminase activity"/>
    <property type="evidence" value="ECO:0007669"/>
    <property type="project" value="UniProtKB-KW"/>
</dbReference>
<evidence type="ECO:0000256" key="1">
    <source>
        <dbReference type="ARBA" id="ARBA00008954"/>
    </source>
</evidence>
<dbReference type="Pfam" id="PF00202">
    <property type="entry name" value="Aminotran_3"/>
    <property type="match status" value="1"/>
</dbReference>
<dbReference type="GO" id="GO:0030170">
    <property type="term" value="F:pyridoxal phosphate binding"/>
    <property type="evidence" value="ECO:0007669"/>
    <property type="project" value="InterPro"/>
</dbReference>
<dbReference type="CDD" id="cd00610">
    <property type="entry name" value="OAT_like"/>
    <property type="match status" value="1"/>
</dbReference>
<dbReference type="InterPro" id="IPR015422">
    <property type="entry name" value="PyrdxlP-dep_Trfase_small"/>
</dbReference>
<comment type="caution">
    <text evidence="4">The sequence shown here is derived from an EMBL/GenBank/DDBJ whole genome shotgun (WGS) entry which is preliminary data.</text>
</comment>
<comment type="similarity">
    <text evidence="1 3">Belongs to the class-III pyridoxal-phosphate-dependent aminotransferase family.</text>
</comment>
<evidence type="ECO:0000313" key="5">
    <source>
        <dbReference type="Proteomes" id="UP000675664"/>
    </source>
</evidence>
<evidence type="ECO:0000256" key="3">
    <source>
        <dbReference type="RuleBase" id="RU003560"/>
    </source>
</evidence>
<keyword evidence="2 3" id="KW-0663">Pyridoxal phosphate</keyword>
<evidence type="ECO:0000256" key="2">
    <source>
        <dbReference type="ARBA" id="ARBA00022898"/>
    </source>
</evidence>
<dbReference type="Gene3D" id="3.40.640.10">
    <property type="entry name" value="Type I PLP-dependent aspartate aminotransferase-like (Major domain)"/>
    <property type="match status" value="1"/>
</dbReference>
<sequence>MSKIKEQGMKYNLYSWSAQKKINPMVVSKAEGVYFWDEDGKKYYDMSSQLVNSNLGHGHKKLIQAIKDQAEKMAFMGPGYSVDVRSEAAQKIVELSGLEGAKVFFTNAGAEANENAIKMAKAYTGKWKIFSAYRSYHGATFGASMLTGEPRRFIAEPGVPGFIKYDGPYAYRAPKACNFKSEEDVTAFYLELLENQFLYEGPDQIAGIFFETVVGSNGILIPPKGYYEGVRALCDKYNIVMICDEVMAGFYRTGTAFAFHQFNVKPDLVTFAKGATCGYVPLGGVIVSEKIAKIFDEKKMYSGLTYSAHPMGCATTIATLDAYKEENIADNVAQQGKVLAEILDDFEKKHACVGQVRHIGLFSCVELVKSKETREPIVPFNNDAEGLMPKIVGMLKVEGFSTYSHENMILVAPPLNITETELRDAMKIMDKVLDSVDNMIK</sequence>
<dbReference type="PANTHER" id="PTHR43094">
    <property type="entry name" value="AMINOTRANSFERASE"/>
    <property type="match status" value="1"/>
</dbReference>
<keyword evidence="5" id="KW-1185">Reference proteome</keyword>
<dbReference type="SUPFAM" id="SSF53383">
    <property type="entry name" value="PLP-dependent transferases"/>
    <property type="match status" value="1"/>
</dbReference>
<dbReference type="RefSeq" id="WP_227019589.1">
    <property type="nucleotide sequence ID" value="NZ_JAGSND010000013.1"/>
</dbReference>
<dbReference type="GO" id="GO:0005829">
    <property type="term" value="C:cytosol"/>
    <property type="evidence" value="ECO:0007669"/>
    <property type="project" value="TreeGrafter"/>
</dbReference>
<reference evidence="4" key="2">
    <citation type="submission" date="2021-04" db="EMBL/GenBank/DDBJ databases">
        <authorList>
            <person name="Liu J."/>
        </authorList>
    </citation>
    <scope>NUCLEOTIDE SEQUENCE</scope>
    <source>
        <strain evidence="4">BAD-6</strain>
    </source>
</reference>
<proteinExistence type="inferred from homology"/>
<dbReference type="Gene3D" id="3.90.1150.10">
    <property type="entry name" value="Aspartate Aminotransferase, domain 1"/>
    <property type="match status" value="1"/>
</dbReference>
<organism evidence="4 5">
    <name type="scientific">Sinanaerobacter chloroacetimidivorans</name>
    <dbReference type="NCBI Taxonomy" id="2818044"/>
    <lineage>
        <taxon>Bacteria</taxon>
        <taxon>Bacillati</taxon>
        <taxon>Bacillota</taxon>
        <taxon>Clostridia</taxon>
        <taxon>Peptostreptococcales</taxon>
        <taxon>Anaerovoracaceae</taxon>
        <taxon>Sinanaerobacter</taxon>
    </lineage>
</organism>
<dbReference type="PANTHER" id="PTHR43094:SF1">
    <property type="entry name" value="AMINOTRANSFERASE CLASS-III"/>
    <property type="match status" value="1"/>
</dbReference>
<accession>A0A8J8B4L1</accession>
<dbReference type="NCBIfam" id="NF004718">
    <property type="entry name" value="PRK06062.1"/>
    <property type="match status" value="1"/>
</dbReference>
<name>A0A8J8B4L1_9FIRM</name>
<evidence type="ECO:0000313" key="4">
    <source>
        <dbReference type="EMBL" id="MBR0599455.1"/>
    </source>
</evidence>
<gene>
    <name evidence="4" type="ORF">KCX82_16330</name>
</gene>
<reference evidence="4" key="1">
    <citation type="submission" date="2021-04" db="EMBL/GenBank/DDBJ databases">
        <title>Sinoanaerobacter chloroacetimidivorans sp. nov., an obligate anaerobic bacterium isolated from anaerobic sludge.</title>
        <authorList>
            <person name="Bao Y."/>
        </authorList>
    </citation>
    <scope>NUCLEOTIDE SEQUENCE</scope>
    <source>
        <strain evidence="4">BAD-6</strain>
    </source>
</reference>
<keyword evidence="4" id="KW-0808">Transferase</keyword>
<dbReference type="InterPro" id="IPR049704">
    <property type="entry name" value="Aminotrans_3_PPA_site"/>
</dbReference>